<gene>
    <name evidence="1" type="ORF">BGZ65_011744</name>
</gene>
<proteinExistence type="predicted"/>
<dbReference type="OrthoDB" id="2324990at2759"/>
<dbReference type="AlphaFoldDB" id="A0A9P6LSR4"/>
<name>A0A9P6LSR4_9FUNG</name>
<evidence type="ECO:0000313" key="1">
    <source>
        <dbReference type="EMBL" id="KAF9939012.1"/>
    </source>
</evidence>
<reference evidence="1" key="1">
    <citation type="journal article" date="2020" name="Fungal Divers.">
        <title>Resolving the Mortierellaceae phylogeny through synthesis of multi-gene phylogenetics and phylogenomics.</title>
        <authorList>
            <person name="Vandepol N."/>
            <person name="Liber J."/>
            <person name="Desiro A."/>
            <person name="Na H."/>
            <person name="Kennedy M."/>
            <person name="Barry K."/>
            <person name="Grigoriev I.V."/>
            <person name="Miller A.N."/>
            <person name="O'Donnell K."/>
            <person name="Stajich J.E."/>
            <person name="Bonito G."/>
        </authorList>
    </citation>
    <scope>NUCLEOTIDE SEQUENCE</scope>
    <source>
        <strain evidence="1">MES-2147</strain>
    </source>
</reference>
<dbReference type="SUPFAM" id="SSF46689">
    <property type="entry name" value="Homeodomain-like"/>
    <property type="match status" value="1"/>
</dbReference>
<keyword evidence="2" id="KW-1185">Reference proteome</keyword>
<organism evidence="1 2">
    <name type="scientific">Modicella reniformis</name>
    <dbReference type="NCBI Taxonomy" id="1440133"/>
    <lineage>
        <taxon>Eukaryota</taxon>
        <taxon>Fungi</taxon>
        <taxon>Fungi incertae sedis</taxon>
        <taxon>Mucoromycota</taxon>
        <taxon>Mortierellomycotina</taxon>
        <taxon>Mortierellomycetes</taxon>
        <taxon>Mortierellales</taxon>
        <taxon>Mortierellaceae</taxon>
        <taxon>Modicella</taxon>
    </lineage>
</organism>
<sequence>MAKLTKEKANETLRLIQEGRSTHQVAKMFDICHNSVRNILLRNKENVPKNSGGRPRKLEEDTVNYLNLKRDVFKTAVEATKEANKIMSEPVSVSTVNRRLHEVHLKNK</sequence>
<dbReference type="Proteomes" id="UP000749646">
    <property type="component" value="Unassembled WGS sequence"/>
</dbReference>
<protein>
    <recommendedName>
        <fullName evidence="3">Transposase</fullName>
    </recommendedName>
</protein>
<dbReference type="EMBL" id="JAAAHW010009563">
    <property type="protein sequence ID" value="KAF9939012.1"/>
    <property type="molecule type" value="Genomic_DNA"/>
</dbReference>
<evidence type="ECO:0000313" key="2">
    <source>
        <dbReference type="Proteomes" id="UP000749646"/>
    </source>
</evidence>
<comment type="caution">
    <text evidence="1">The sequence shown here is derived from an EMBL/GenBank/DDBJ whole genome shotgun (WGS) entry which is preliminary data.</text>
</comment>
<dbReference type="InterPro" id="IPR009057">
    <property type="entry name" value="Homeodomain-like_sf"/>
</dbReference>
<evidence type="ECO:0008006" key="3">
    <source>
        <dbReference type="Google" id="ProtNLM"/>
    </source>
</evidence>
<accession>A0A9P6LSR4</accession>